<comment type="caution">
    <text evidence="9">Lacks conserved residue(s) required for the propagation of feature annotation.</text>
</comment>
<comment type="subcellular location">
    <subcellularLocation>
        <location evidence="1">Membrane</location>
        <topology evidence="1">Single-pass membrane protein</topology>
    </subcellularLocation>
</comment>
<feature type="disulfide bond" evidence="9">
    <location>
        <begin position="150"/>
        <end position="165"/>
    </location>
</feature>
<dbReference type="PRINTS" id="PR00261">
    <property type="entry name" value="LDLRECEPTOR"/>
</dbReference>
<keyword evidence="7 10" id="KW-0675">Receptor</keyword>
<evidence type="ECO:0000256" key="8">
    <source>
        <dbReference type="ARBA" id="ARBA00023180"/>
    </source>
</evidence>
<dbReference type="EMBL" id="NCKV01013068">
    <property type="protein sequence ID" value="RWS21247.1"/>
    <property type="molecule type" value="Genomic_DNA"/>
</dbReference>
<dbReference type="InterPro" id="IPR051221">
    <property type="entry name" value="LDLR-related"/>
</dbReference>
<organism evidence="10 11">
    <name type="scientific">Leptotrombidium deliense</name>
    <dbReference type="NCBI Taxonomy" id="299467"/>
    <lineage>
        <taxon>Eukaryota</taxon>
        <taxon>Metazoa</taxon>
        <taxon>Ecdysozoa</taxon>
        <taxon>Arthropoda</taxon>
        <taxon>Chelicerata</taxon>
        <taxon>Arachnida</taxon>
        <taxon>Acari</taxon>
        <taxon>Acariformes</taxon>
        <taxon>Trombidiformes</taxon>
        <taxon>Prostigmata</taxon>
        <taxon>Anystina</taxon>
        <taxon>Parasitengona</taxon>
        <taxon>Trombiculoidea</taxon>
        <taxon>Trombiculidae</taxon>
        <taxon>Leptotrombidium</taxon>
    </lineage>
</organism>
<evidence type="ECO:0000256" key="7">
    <source>
        <dbReference type="ARBA" id="ARBA00023170"/>
    </source>
</evidence>
<evidence type="ECO:0000256" key="4">
    <source>
        <dbReference type="ARBA" id="ARBA00022989"/>
    </source>
</evidence>
<evidence type="ECO:0000256" key="9">
    <source>
        <dbReference type="PROSITE-ProRule" id="PRU00124"/>
    </source>
</evidence>
<name>A0A443S128_9ACAR</name>
<feature type="non-terminal residue" evidence="10">
    <location>
        <position position="1"/>
    </location>
</feature>
<accession>A0A443S128</accession>
<reference evidence="10 11" key="1">
    <citation type="journal article" date="2018" name="Gigascience">
        <title>Genomes of trombidid mites reveal novel predicted allergens and laterally-transferred genes associated with secondary metabolism.</title>
        <authorList>
            <person name="Dong X."/>
            <person name="Chaisiri K."/>
            <person name="Xia D."/>
            <person name="Armstrong S.D."/>
            <person name="Fang Y."/>
            <person name="Donnelly M.J."/>
            <person name="Kadowaki T."/>
            <person name="McGarry J.W."/>
            <person name="Darby A.C."/>
            <person name="Makepeace B.L."/>
        </authorList>
    </citation>
    <scope>NUCLEOTIDE SEQUENCE [LARGE SCALE GENOMIC DNA]</scope>
    <source>
        <strain evidence="10">UoL-UT</strain>
    </source>
</reference>
<dbReference type="STRING" id="299467.A0A443S128"/>
<feature type="disulfide bond" evidence="9">
    <location>
        <begin position="138"/>
        <end position="156"/>
    </location>
</feature>
<keyword evidence="11" id="KW-1185">Reference proteome</keyword>
<evidence type="ECO:0000313" key="10">
    <source>
        <dbReference type="EMBL" id="RWS21247.1"/>
    </source>
</evidence>
<keyword evidence="8" id="KW-0325">Glycoprotein</keyword>
<dbReference type="InterPro" id="IPR036055">
    <property type="entry name" value="LDL_receptor-like_sf"/>
</dbReference>
<keyword evidence="2" id="KW-0812">Transmembrane</keyword>
<dbReference type="SMART" id="SM00192">
    <property type="entry name" value="LDLa"/>
    <property type="match status" value="2"/>
</dbReference>
<dbReference type="PANTHER" id="PTHR22722">
    <property type="entry name" value="LOW-DENSITY LIPOPROTEIN RECEPTOR-RELATED PROTEIN 2-RELATED"/>
    <property type="match status" value="1"/>
</dbReference>
<dbReference type="PROSITE" id="PS50068">
    <property type="entry name" value="LDLRA_2"/>
    <property type="match status" value="2"/>
</dbReference>
<proteinExistence type="predicted"/>
<evidence type="ECO:0000256" key="1">
    <source>
        <dbReference type="ARBA" id="ARBA00004167"/>
    </source>
</evidence>
<evidence type="ECO:0000256" key="5">
    <source>
        <dbReference type="ARBA" id="ARBA00023136"/>
    </source>
</evidence>
<evidence type="ECO:0000313" key="11">
    <source>
        <dbReference type="Proteomes" id="UP000288716"/>
    </source>
</evidence>
<sequence length="165" mass="18795">RNVTETHLKNVKKLNESKLMTTANEFQSERVYNWSVNVENCGIDFLSLKGCATVNKCNEVTNNGINLLNFLNEDVVNYTSLDVYNCISGCLPFEFQCNDEKKTCIDQVQRCNIKSDCPDNSDEINCESYTCPSTHFKCDNHYCVPFDTLCNFKDDCGDKSDETNC</sequence>
<dbReference type="PROSITE" id="PS01209">
    <property type="entry name" value="LDLRA_1"/>
    <property type="match status" value="1"/>
</dbReference>
<dbReference type="CDD" id="cd00112">
    <property type="entry name" value="LDLa"/>
    <property type="match status" value="2"/>
</dbReference>
<keyword evidence="6 9" id="KW-1015">Disulfide bond</keyword>
<dbReference type="Proteomes" id="UP000288716">
    <property type="component" value="Unassembled WGS sequence"/>
</dbReference>
<keyword evidence="5" id="KW-0472">Membrane</keyword>
<dbReference type="InterPro" id="IPR023415">
    <property type="entry name" value="LDLR_class-A_CS"/>
</dbReference>
<dbReference type="GO" id="GO:0005886">
    <property type="term" value="C:plasma membrane"/>
    <property type="evidence" value="ECO:0007669"/>
    <property type="project" value="TreeGrafter"/>
</dbReference>
<dbReference type="InterPro" id="IPR002172">
    <property type="entry name" value="LDrepeatLR_classA_rpt"/>
</dbReference>
<evidence type="ECO:0000256" key="2">
    <source>
        <dbReference type="ARBA" id="ARBA00022692"/>
    </source>
</evidence>
<dbReference type="AlphaFoldDB" id="A0A443S128"/>
<keyword evidence="3" id="KW-0677">Repeat</keyword>
<dbReference type="GO" id="GO:0043235">
    <property type="term" value="C:receptor complex"/>
    <property type="evidence" value="ECO:0007669"/>
    <property type="project" value="TreeGrafter"/>
</dbReference>
<feature type="disulfide bond" evidence="9">
    <location>
        <begin position="131"/>
        <end position="143"/>
    </location>
</feature>
<dbReference type="SUPFAM" id="SSF57424">
    <property type="entry name" value="LDL receptor-like module"/>
    <property type="match status" value="2"/>
</dbReference>
<protein>
    <submittedName>
        <fullName evidence="10">G-protein coupled receptor GRL101-like protein</fullName>
    </submittedName>
</protein>
<dbReference type="Gene3D" id="4.10.400.10">
    <property type="entry name" value="Low-density Lipoprotein Receptor"/>
    <property type="match status" value="2"/>
</dbReference>
<dbReference type="Pfam" id="PF00057">
    <property type="entry name" value="Ldl_recept_a"/>
    <property type="match status" value="2"/>
</dbReference>
<feature type="disulfide bond" evidence="9">
    <location>
        <begin position="111"/>
        <end position="126"/>
    </location>
</feature>
<dbReference type="VEuPathDB" id="VectorBase:LDEU010793"/>
<evidence type="ECO:0000256" key="6">
    <source>
        <dbReference type="ARBA" id="ARBA00023157"/>
    </source>
</evidence>
<evidence type="ECO:0000256" key="3">
    <source>
        <dbReference type="ARBA" id="ARBA00022737"/>
    </source>
</evidence>
<gene>
    <name evidence="10" type="ORF">B4U80_14169</name>
</gene>
<feature type="non-terminal residue" evidence="10">
    <location>
        <position position="165"/>
    </location>
</feature>
<keyword evidence="4" id="KW-1133">Transmembrane helix</keyword>
<dbReference type="OrthoDB" id="6408173at2759"/>
<comment type="caution">
    <text evidence="10">The sequence shown here is derived from an EMBL/GenBank/DDBJ whole genome shotgun (WGS) entry which is preliminary data.</text>
</comment>